<feature type="signal peptide" evidence="1">
    <location>
        <begin position="1"/>
        <end position="29"/>
    </location>
</feature>
<name>A0A1F6V6R6_9BACT</name>
<dbReference type="Proteomes" id="UP000177370">
    <property type="component" value="Unassembled WGS sequence"/>
</dbReference>
<dbReference type="InterPro" id="IPR036439">
    <property type="entry name" value="Dockerin_dom_sf"/>
</dbReference>
<comment type="caution">
    <text evidence="2">The sequence shown here is derived from an EMBL/GenBank/DDBJ whole genome shotgun (WGS) entry which is preliminary data.</text>
</comment>
<proteinExistence type="predicted"/>
<reference evidence="2 3" key="1">
    <citation type="journal article" date="2016" name="Nat. Commun.">
        <title>Thousands of microbial genomes shed light on interconnected biogeochemical processes in an aquifer system.</title>
        <authorList>
            <person name="Anantharaman K."/>
            <person name="Brown C.T."/>
            <person name="Hug L.A."/>
            <person name="Sharon I."/>
            <person name="Castelle C.J."/>
            <person name="Probst A.J."/>
            <person name="Thomas B.C."/>
            <person name="Singh A."/>
            <person name="Wilkins M.J."/>
            <person name="Karaoz U."/>
            <person name="Brodie E.L."/>
            <person name="Williams K.H."/>
            <person name="Hubbard S.S."/>
            <person name="Banfield J.F."/>
        </authorList>
    </citation>
    <scope>NUCLEOTIDE SEQUENCE [LARGE SCALE GENOMIC DNA]</scope>
</reference>
<dbReference type="GO" id="GO:0000272">
    <property type="term" value="P:polysaccharide catabolic process"/>
    <property type="evidence" value="ECO:0007669"/>
    <property type="project" value="InterPro"/>
</dbReference>
<organism evidence="2 3">
    <name type="scientific">Candidatus Nomurabacteria bacterium RIFCSPHIGHO2_01_FULL_40_24b</name>
    <dbReference type="NCBI Taxonomy" id="1801739"/>
    <lineage>
        <taxon>Bacteria</taxon>
        <taxon>Candidatus Nomuraibacteriota</taxon>
    </lineage>
</organism>
<dbReference type="InterPro" id="IPR013783">
    <property type="entry name" value="Ig-like_fold"/>
</dbReference>
<gene>
    <name evidence="2" type="ORF">A2647_04355</name>
</gene>
<sequence>MKKKIYFNLFSCLFFLLLTFTLWVSTALASDLTSPSFIIRDPVVGVGGGYGTSGSFRVFQSLDESVIGASSSSTFLGRFGFLYFPFVEEESSPGSGGGGGSSGSGGSTNTGVNFSGRAYPLSKVSILKDGQLVLSTIAGPDSNFSASLTNLASGNYTFSVYGEDKNGLRSSPFTFQIFITANIITNISGIFIAPTIAVDKSVVKRGDNIAIFGQSAQTASVIISVNSAQEFFENTLSDTNGIYLHNFDTSLLELGSHSTKSKAQKGNEISSFSNTVGFLVGTENVLVDPTAKSAKCDLNEDGRCNLVDFSIAAFWYKRPLSAEFIPREIKHLNGDGKVDLVDFSIMAFYWTG</sequence>
<evidence type="ECO:0000313" key="3">
    <source>
        <dbReference type="Proteomes" id="UP000177370"/>
    </source>
</evidence>
<dbReference type="AlphaFoldDB" id="A0A1F6V6R6"/>
<accession>A0A1F6V6R6</accession>
<dbReference type="SUPFAM" id="SSF63446">
    <property type="entry name" value="Type I dockerin domain"/>
    <property type="match status" value="1"/>
</dbReference>
<dbReference type="Gene3D" id="1.10.1330.10">
    <property type="entry name" value="Dockerin domain"/>
    <property type="match status" value="1"/>
</dbReference>
<keyword evidence="1" id="KW-0732">Signal</keyword>
<evidence type="ECO:0000256" key="1">
    <source>
        <dbReference type="SAM" id="SignalP"/>
    </source>
</evidence>
<dbReference type="EMBL" id="MFTP01000022">
    <property type="protein sequence ID" value="OGI65154.1"/>
    <property type="molecule type" value="Genomic_DNA"/>
</dbReference>
<feature type="chain" id="PRO_5009527163" description="Dockerin domain-containing protein" evidence="1">
    <location>
        <begin position="30"/>
        <end position="352"/>
    </location>
</feature>
<dbReference type="Gene3D" id="2.60.40.10">
    <property type="entry name" value="Immunoglobulins"/>
    <property type="match status" value="1"/>
</dbReference>
<evidence type="ECO:0008006" key="4">
    <source>
        <dbReference type="Google" id="ProtNLM"/>
    </source>
</evidence>
<evidence type="ECO:0000313" key="2">
    <source>
        <dbReference type="EMBL" id="OGI65154.1"/>
    </source>
</evidence>
<protein>
    <recommendedName>
        <fullName evidence="4">Dockerin domain-containing protein</fullName>
    </recommendedName>
</protein>